<feature type="compositionally biased region" description="Polar residues" evidence="1">
    <location>
        <begin position="79"/>
        <end position="99"/>
    </location>
</feature>
<keyword evidence="4" id="KW-1185">Reference proteome</keyword>
<evidence type="ECO:0000313" key="3">
    <source>
        <dbReference type="EMBL" id="GMM35772.1"/>
    </source>
</evidence>
<organism evidence="3 4">
    <name type="scientific">Saccharomycopsis crataegensis</name>
    <dbReference type="NCBI Taxonomy" id="43959"/>
    <lineage>
        <taxon>Eukaryota</taxon>
        <taxon>Fungi</taxon>
        <taxon>Dikarya</taxon>
        <taxon>Ascomycota</taxon>
        <taxon>Saccharomycotina</taxon>
        <taxon>Saccharomycetes</taxon>
        <taxon>Saccharomycopsidaceae</taxon>
        <taxon>Saccharomycopsis</taxon>
    </lineage>
</organism>
<evidence type="ECO:0000256" key="1">
    <source>
        <dbReference type="SAM" id="MobiDB-lite"/>
    </source>
</evidence>
<dbReference type="EMBL" id="BTFZ01000011">
    <property type="protein sequence ID" value="GMM35772.1"/>
    <property type="molecule type" value="Genomic_DNA"/>
</dbReference>
<gene>
    <name evidence="3" type="ORF">DASC09_030970</name>
</gene>
<feature type="chain" id="PRO_5043820367" evidence="2">
    <location>
        <begin position="24"/>
        <end position="171"/>
    </location>
</feature>
<feature type="compositionally biased region" description="Low complexity" evidence="1">
    <location>
        <begin position="57"/>
        <end position="78"/>
    </location>
</feature>
<evidence type="ECO:0000313" key="4">
    <source>
        <dbReference type="Proteomes" id="UP001360560"/>
    </source>
</evidence>
<comment type="caution">
    <text evidence="3">The sequence shown here is derived from an EMBL/GenBank/DDBJ whole genome shotgun (WGS) entry which is preliminary data.</text>
</comment>
<evidence type="ECO:0000256" key="2">
    <source>
        <dbReference type="SAM" id="SignalP"/>
    </source>
</evidence>
<proteinExistence type="predicted"/>
<accession>A0AAV5QLV9</accession>
<dbReference type="RefSeq" id="XP_064852768.1">
    <property type="nucleotide sequence ID" value="XM_064996696.1"/>
</dbReference>
<feature type="region of interest" description="Disordered" evidence="1">
    <location>
        <begin position="121"/>
        <end position="141"/>
    </location>
</feature>
<feature type="region of interest" description="Disordered" evidence="1">
    <location>
        <begin position="47"/>
        <end position="100"/>
    </location>
</feature>
<feature type="signal peptide" evidence="2">
    <location>
        <begin position="1"/>
        <end position="23"/>
    </location>
</feature>
<dbReference type="AlphaFoldDB" id="A0AAV5QLV9"/>
<protein>
    <submittedName>
        <fullName evidence="3">Uncharacterized protein</fullName>
    </submittedName>
</protein>
<feature type="compositionally biased region" description="Low complexity" evidence="1">
    <location>
        <begin position="121"/>
        <end position="139"/>
    </location>
</feature>
<reference evidence="3 4" key="1">
    <citation type="journal article" date="2023" name="Elife">
        <title>Identification of key yeast species and microbe-microbe interactions impacting larval growth of Drosophila in the wild.</title>
        <authorList>
            <person name="Mure A."/>
            <person name="Sugiura Y."/>
            <person name="Maeda R."/>
            <person name="Honda K."/>
            <person name="Sakurai N."/>
            <person name="Takahashi Y."/>
            <person name="Watada M."/>
            <person name="Katoh T."/>
            <person name="Gotoh A."/>
            <person name="Gotoh Y."/>
            <person name="Taniguchi I."/>
            <person name="Nakamura K."/>
            <person name="Hayashi T."/>
            <person name="Katayama T."/>
            <person name="Uemura T."/>
            <person name="Hattori Y."/>
        </authorList>
    </citation>
    <scope>NUCLEOTIDE SEQUENCE [LARGE SCALE GENOMIC DNA]</scope>
    <source>
        <strain evidence="3 4">SC-9</strain>
    </source>
</reference>
<dbReference type="Proteomes" id="UP001360560">
    <property type="component" value="Unassembled WGS sequence"/>
</dbReference>
<keyword evidence="2" id="KW-0732">Signal</keyword>
<sequence length="171" mass="19589">MKFHLRTTFKLIVLFVSINIASPAPISDIQALWWRDCGGKDPVPWNDSKPSIPMNRSNNTFPQNNSNNTFPQNSTNTSIPRNDTNSTIPRNKSNCSIPQNDPILTIRPIIRNPMNHTNRSIHNNHTNRTNNTNNTNQKNNTKHIKDDCFEKWNMPGLYKDLSGSTMLTILY</sequence>
<name>A0AAV5QLV9_9ASCO</name>
<dbReference type="GeneID" id="90073747"/>